<dbReference type="GO" id="GO:0031267">
    <property type="term" value="F:small GTPase binding"/>
    <property type="evidence" value="ECO:0007669"/>
    <property type="project" value="InterPro"/>
</dbReference>
<dbReference type="Gene3D" id="3.30.450.200">
    <property type="match status" value="1"/>
</dbReference>
<evidence type="ECO:0000259" key="7">
    <source>
        <dbReference type="PROSITE" id="PS50095"/>
    </source>
</evidence>
<dbReference type="EMBL" id="KB294622">
    <property type="protein sequence ID" value="ELU14295.1"/>
    <property type="molecule type" value="Genomic_DNA"/>
</dbReference>
<dbReference type="Gene3D" id="3.40.50.11500">
    <property type="match status" value="1"/>
</dbReference>
<reference evidence="12" key="1">
    <citation type="submission" date="2012-12" db="EMBL/GenBank/DDBJ databases">
        <authorList>
            <person name="Hellsten U."/>
            <person name="Grimwood J."/>
            <person name="Chapman J.A."/>
            <person name="Shapiro H."/>
            <person name="Aerts A."/>
            <person name="Otillar R.P."/>
            <person name="Terry A.Y."/>
            <person name="Boore J.L."/>
            <person name="Simakov O."/>
            <person name="Marletaz F."/>
            <person name="Cho S.-J."/>
            <person name="Edsinger-Gonzales E."/>
            <person name="Havlak P."/>
            <person name="Kuo D.-H."/>
            <person name="Larsson T."/>
            <person name="Lv J."/>
            <person name="Arendt D."/>
            <person name="Savage R."/>
            <person name="Osoegawa K."/>
            <person name="de Jong P."/>
            <person name="Lindberg D.R."/>
            <person name="Seaver E.C."/>
            <person name="Weisblat D.A."/>
            <person name="Putnam N.H."/>
            <person name="Grigoriev I.V."/>
            <person name="Rokhsar D.S."/>
        </authorList>
    </citation>
    <scope>NUCLEOTIDE SEQUENCE</scope>
    <source>
        <strain evidence="12">I ESC-2004</strain>
    </source>
</reference>
<evidence type="ECO:0000313" key="10">
    <source>
        <dbReference type="EMBL" id="ELU14295.1"/>
    </source>
</evidence>
<evidence type="ECO:0000259" key="8">
    <source>
        <dbReference type="PROSITE" id="PS50211"/>
    </source>
</evidence>
<dbReference type="FunFam" id="1.20.58.900:FF:000007">
    <property type="entry name" value="DENN domain-containing protein 5B"/>
    <property type="match status" value="1"/>
</dbReference>
<dbReference type="InterPro" id="IPR036392">
    <property type="entry name" value="PLAT/LH2_dom_sf"/>
</dbReference>
<organism evidence="10">
    <name type="scientific">Capitella teleta</name>
    <name type="common">Polychaete worm</name>
    <dbReference type="NCBI Taxonomy" id="283909"/>
    <lineage>
        <taxon>Eukaryota</taxon>
        <taxon>Metazoa</taxon>
        <taxon>Spiralia</taxon>
        <taxon>Lophotrochozoa</taxon>
        <taxon>Annelida</taxon>
        <taxon>Polychaeta</taxon>
        <taxon>Sedentaria</taxon>
        <taxon>Scolecida</taxon>
        <taxon>Capitellidae</taxon>
        <taxon>Capitella</taxon>
    </lineage>
</organism>
<dbReference type="Pfam" id="PF02759">
    <property type="entry name" value="RUN"/>
    <property type="match status" value="2"/>
</dbReference>
<dbReference type="EMBL" id="AMQN01004882">
    <property type="status" value="NOT_ANNOTATED_CDS"/>
    <property type="molecule type" value="Genomic_DNA"/>
</dbReference>
<feature type="region of interest" description="Disordered" evidence="6">
    <location>
        <begin position="639"/>
        <end position="661"/>
    </location>
</feature>
<gene>
    <name evidence="10" type="ORF">CAPTEDRAFT_228570</name>
</gene>
<dbReference type="PROSITE" id="PS50826">
    <property type="entry name" value="RUN"/>
    <property type="match status" value="2"/>
</dbReference>
<evidence type="ECO:0008006" key="13">
    <source>
        <dbReference type="Google" id="ProtNLM"/>
    </source>
</evidence>
<keyword evidence="3" id="KW-0677">Repeat</keyword>
<evidence type="ECO:0000256" key="2">
    <source>
        <dbReference type="ARBA" id="ARBA00006664"/>
    </source>
</evidence>
<dbReference type="PROSITE" id="PS50211">
    <property type="entry name" value="DENN"/>
    <property type="match status" value="1"/>
</dbReference>
<evidence type="ECO:0000256" key="1">
    <source>
        <dbReference type="ARBA" id="ARBA00004370"/>
    </source>
</evidence>
<dbReference type="STRING" id="283909.R7VF46"/>
<feature type="domain" description="PLAT" evidence="7">
    <location>
        <begin position="945"/>
        <end position="1053"/>
    </location>
</feature>
<comment type="similarity">
    <text evidence="2">Belongs to the RAB6IP1 family.</text>
</comment>
<evidence type="ECO:0000256" key="3">
    <source>
        <dbReference type="ARBA" id="ARBA00022737"/>
    </source>
</evidence>
<sequence length="1277" mass="144987">MSNLNRLIDYFIVSGLSTDSGLEPDQLSVPTPWVMAHFRNPPFTGDSLHCPPLDRPYKPHVLSHFPVSRSENPLDKNAVGMLCHPRALRFQTQQEPRDPAFHSFIITKENGSRVFGAALTYYEVVCEAQICKAMQTLQSMHMAELSNTQSRTLYSHLTENSTEVHQRSPLVVKKKQRTFSIEKDTLYATKCMCILSQIPLIRTFERILVFLYNAIMSTDQPDLPFESHIFNLIFEVPMPPLGGSVAFTVMGNRIIGQRPGSMELPLLDYPLHQMLLLLNIDKLLLVFSSILLEHQVIFYSKDYLKLMLVSEGLTALLFPFRWQHVYVPILPTSVSHFLDAPVPFIMGLHHGMDSQALQDVCANANICFVDIDTGNVDVPDDLPVFPYADKLRSDVEHELRRSNAQESVANGGNQRDSGFRESLLIDDSGVSSAIPGRLELIQNNEALAKITALAQRTGVISSLDDLKDSLGAAGDAAAGPPPIKPPAPPKSPPDQHVTDLIFNSAIREIFLHYFLQIFRSYESFVINSSPDLDTWLSNRETMQNFDRAAFLSDHSESHLPFLSAFIETQMFTTFIDNKIIAQWEEVDSNLRVFEDRLQSFREVQEQRIRRFYRTHLLSTTLSPAHTECAIEKRANKADLVAPPPKYSGEKPKPFTDRAKHRPGVFPELNTSILDKEPPSKVKRDINKWRKKGRVMQQVENLQMEAEQREKSLQEARAKSGGPSLTMNPAGAAQTNWKFVESLLKECKAKTKRMLVEKMGQEAVELGHGEAVITGVEENTLIASLCDLLERIWSHGRHQVQGKSALWSHLLSYQETYHRVLWNLQLTPHLPVALGLPRKPSRTPEIPILNPLPSSLLFDLKNVQQMSEIKTEVGYTRAFVRLALEKKLLSKHLKQLLSNPDLLRSLYKSYGFLRCEDEREQFLYHLLSLNAVDYYCYTNAFSKTVIGYQVLIFTQKKMSGGGTSANCWLSMSGSLGETKRIPIPKHTMEMNLQNKNLGVLTTMRVGHDNAGMSPKWMVEHILVRNEITGHAYRFPCGRPLGKGVDDGALERLLVAEMVPPTTDHAELLEKCRTPPRCRSPSMPRRSTEPKLQVSDIQEMLGDAVNNLVKHFYKPEKERGSLTSLLCGEYGLVFCMEHVFQCGFKSSRFLRNRFFVWDFLEKVSNYFHTLITDHEHYTIAKNVESTMKSYCHVVNRINSASEAIGKDGRFQIFICIGVRERYLQRWLRILSKIPITSNMYEEQSFLRDPALSQFVTEILGSLKDFNIVLEASLIKGITL</sequence>
<feature type="region of interest" description="Disordered" evidence="6">
    <location>
        <begin position="704"/>
        <end position="729"/>
    </location>
</feature>
<dbReference type="InterPro" id="IPR001194">
    <property type="entry name" value="cDENN_dom"/>
</dbReference>
<feature type="region of interest" description="Disordered" evidence="6">
    <location>
        <begin position="396"/>
        <end position="415"/>
    </location>
</feature>
<evidence type="ECO:0000256" key="4">
    <source>
        <dbReference type="ARBA" id="ARBA00023136"/>
    </source>
</evidence>
<keyword evidence="4" id="KW-0472">Membrane</keyword>
<dbReference type="InterPro" id="IPR037516">
    <property type="entry name" value="Tripartite_DENN"/>
</dbReference>
<comment type="subcellular location">
    <subcellularLocation>
        <location evidence="1">Membrane</location>
    </subcellularLocation>
</comment>
<protein>
    <recommendedName>
        <fullName evidence="13">UDENN domain-containing protein</fullName>
    </recommendedName>
</protein>
<accession>R7VF46</accession>
<dbReference type="PANTHER" id="PTHR46070:SF1">
    <property type="entry name" value="PINSTRIPE, ISOFORM A"/>
    <property type="match status" value="1"/>
</dbReference>
<comment type="caution">
    <text evidence="5">Lacks conserved residue(s) required for the propagation of feature annotation.</text>
</comment>
<dbReference type="GO" id="GO:0016020">
    <property type="term" value="C:membrane"/>
    <property type="evidence" value="ECO:0007669"/>
    <property type="project" value="UniProtKB-SubCell"/>
</dbReference>
<dbReference type="OrthoDB" id="6019893at2759"/>
<evidence type="ECO:0000259" key="9">
    <source>
        <dbReference type="PROSITE" id="PS50826"/>
    </source>
</evidence>
<dbReference type="SUPFAM" id="SSF49723">
    <property type="entry name" value="Lipase/lipooxygenase domain (PLAT/LH2 domain)"/>
    <property type="match status" value="1"/>
</dbReference>
<evidence type="ECO:0000256" key="5">
    <source>
        <dbReference type="PROSITE-ProRule" id="PRU00152"/>
    </source>
</evidence>
<name>R7VF46_CAPTE</name>
<dbReference type="InterPro" id="IPR043153">
    <property type="entry name" value="DENN_C"/>
</dbReference>
<dbReference type="EnsemblMetazoa" id="CapteT228570">
    <property type="protein sequence ID" value="CapteP228570"/>
    <property type="gene ID" value="CapteG228570"/>
</dbReference>
<feature type="domain" description="UDENN" evidence="8">
    <location>
        <begin position="41"/>
        <end position="585"/>
    </location>
</feature>
<dbReference type="SMART" id="SM00593">
    <property type="entry name" value="RUN"/>
    <property type="match status" value="2"/>
</dbReference>
<proteinExistence type="inferred from homology"/>
<evidence type="ECO:0000313" key="12">
    <source>
        <dbReference type="Proteomes" id="UP000014760"/>
    </source>
</evidence>
<dbReference type="InterPro" id="IPR037213">
    <property type="entry name" value="Run_dom_sf"/>
</dbReference>
<dbReference type="SUPFAM" id="SSF140741">
    <property type="entry name" value="RUN domain-like"/>
    <property type="match status" value="2"/>
</dbReference>
<dbReference type="Gene3D" id="1.20.58.900">
    <property type="match status" value="3"/>
</dbReference>
<dbReference type="InterPro" id="IPR004012">
    <property type="entry name" value="Run_dom"/>
</dbReference>
<dbReference type="AlphaFoldDB" id="R7VF46"/>
<dbReference type="PANTHER" id="PTHR46070">
    <property type="entry name" value="PINSTRIPE, ISOFORM A"/>
    <property type="match status" value="1"/>
</dbReference>
<dbReference type="FunCoup" id="R7VF46">
    <property type="interactions" value="978"/>
</dbReference>
<dbReference type="CDD" id="cd17678">
    <property type="entry name" value="RUN2_DENND5"/>
    <property type="match status" value="1"/>
</dbReference>
<feature type="compositionally biased region" description="Basic and acidic residues" evidence="6">
    <location>
        <begin position="705"/>
        <end position="717"/>
    </location>
</feature>
<feature type="domain" description="RUN" evidence="9">
    <location>
        <begin position="775"/>
        <end position="941"/>
    </location>
</feature>
<reference evidence="10 12" key="2">
    <citation type="journal article" date="2013" name="Nature">
        <title>Insights into bilaterian evolution from three spiralian genomes.</title>
        <authorList>
            <person name="Simakov O."/>
            <person name="Marletaz F."/>
            <person name="Cho S.J."/>
            <person name="Edsinger-Gonzales E."/>
            <person name="Havlak P."/>
            <person name="Hellsten U."/>
            <person name="Kuo D.H."/>
            <person name="Larsson T."/>
            <person name="Lv J."/>
            <person name="Arendt D."/>
            <person name="Savage R."/>
            <person name="Osoegawa K."/>
            <person name="de Jong P."/>
            <person name="Grimwood J."/>
            <person name="Chapman J.A."/>
            <person name="Shapiro H."/>
            <person name="Aerts A."/>
            <person name="Otillar R.P."/>
            <person name="Terry A.Y."/>
            <person name="Boore J.L."/>
            <person name="Grigoriev I.V."/>
            <person name="Lindberg D.R."/>
            <person name="Seaver E.C."/>
            <person name="Weisblat D.A."/>
            <person name="Putnam N.H."/>
            <person name="Rokhsar D.S."/>
        </authorList>
    </citation>
    <scope>NUCLEOTIDE SEQUENCE</scope>
    <source>
        <strain evidence="10 12">I ESC-2004</strain>
    </source>
</reference>
<dbReference type="InterPro" id="IPR005112">
    <property type="entry name" value="dDENN_dom"/>
</dbReference>
<feature type="compositionally biased region" description="Pro residues" evidence="6">
    <location>
        <begin position="479"/>
        <end position="492"/>
    </location>
</feature>
<reference evidence="11" key="3">
    <citation type="submission" date="2015-06" db="UniProtKB">
        <authorList>
            <consortium name="EnsemblMetazoa"/>
        </authorList>
    </citation>
    <scope>IDENTIFICATION</scope>
</reference>
<dbReference type="Proteomes" id="UP000014760">
    <property type="component" value="Unassembled WGS sequence"/>
</dbReference>
<dbReference type="Pfam" id="PF03455">
    <property type="entry name" value="dDENN"/>
    <property type="match status" value="1"/>
</dbReference>
<keyword evidence="12" id="KW-1185">Reference proteome</keyword>
<evidence type="ECO:0000256" key="6">
    <source>
        <dbReference type="SAM" id="MobiDB-lite"/>
    </source>
</evidence>
<dbReference type="HOGENOM" id="CLU_004201_2_0_1"/>
<dbReference type="Pfam" id="PF02141">
    <property type="entry name" value="DENN"/>
    <property type="match status" value="1"/>
</dbReference>
<dbReference type="InterPro" id="IPR005113">
    <property type="entry name" value="uDENN_dom"/>
</dbReference>
<dbReference type="Pfam" id="PF03456">
    <property type="entry name" value="uDENN"/>
    <property type="match status" value="1"/>
</dbReference>
<feature type="compositionally biased region" description="Basic and acidic residues" evidence="6">
    <location>
        <begin position="647"/>
        <end position="657"/>
    </location>
</feature>
<dbReference type="SMART" id="SM00801">
    <property type="entry name" value="dDENN"/>
    <property type="match status" value="1"/>
</dbReference>
<evidence type="ECO:0000313" key="11">
    <source>
        <dbReference type="EnsemblMetazoa" id="CapteP228570"/>
    </source>
</evidence>
<dbReference type="SMART" id="SM00800">
    <property type="entry name" value="uDENN"/>
    <property type="match status" value="1"/>
</dbReference>
<dbReference type="PROSITE" id="PS50095">
    <property type="entry name" value="PLAT"/>
    <property type="match status" value="1"/>
</dbReference>
<feature type="region of interest" description="Disordered" evidence="6">
    <location>
        <begin position="471"/>
        <end position="494"/>
    </location>
</feature>
<feature type="compositionally biased region" description="Polar residues" evidence="6">
    <location>
        <begin position="404"/>
        <end position="415"/>
    </location>
</feature>
<dbReference type="Gene3D" id="2.60.60.20">
    <property type="entry name" value="PLAT/LH2 domain"/>
    <property type="match status" value="1"/>
</dbReference>
<dbReference type="InterPro" id="IPR047278">
    <property type="entry name" value="DEN5A/B"/>
</dbReference>
<dbReference type="Pfam" id="PF01477">
    <property type="entry name" value="PLAT"/>
    <property type="match status" value="1"/>
</dbReference>
<feature type="domain" description="RUN" evidence="9">
    <location>
        <begin position="1121"/>
        <end position="1272"/>
    </location>
</feature>
<dbReference type="GO" id="GO:0005085">
    <property type="term" value="F:guanyl-nucleotide exchange factor activity"/>
    <property type="evidence" value="ECO:0007669"/>
    <property type="project" value="InterPro"/>
</dbReference>
<dbReference type="InterPro" id="IPR001024">
    <property type="entry name" value="PLAT/LH2_dom"/>
</dbReference>
<dbReference type="SMART" id="SM00799">
    <property type="entry name" value="DENN"/>
    <property type="match status" value="1"/>
</dbReference>
<dbReference type="OMA" id="QQPYLHA"/>
<dbReference type="CDD" id="cd17677">
    <property type="entry name" value="RUN1_DENND5"/>
    <property type="match status" value="1"/>
</dbReference>